<dbReference type="InterPro" id="IPR016037">
    <property type="entry name" value="DHQ_synth_AroB"/>
</dbReference>
<evidence type="ECO:0000256" key="6">
    <source>
        <dbReference type="ARBA" id="ARBA00023027"/>
    </source>
</evidence>
<dbReference type="InterPro" id="IPR050071">
    <property type="entry name" value="Dehydroquinate_synthase"/>
</dbReference>
<evidence type="ECO:0000256" key="3">
    <source>
        <dbReference type="ARBA" id="ARBA00004661"/>
    </source>
</evidence>
<dbReference type="GO" id="GO:0009423">
    <property type="term" value="P:chorismate biosynthetic process"/>
    <property type="evidence" value="ECO:0007669"/>
    <property type="project" value="UniProtKB-UniRule"/>
</dbReference>
<keyword evidence="9" id="KW-0862">Zinc</keyword>
<feature type="binding site" evidence="9">
    <location>
        <begin position="60"/>
        <end position="65"/>
    </location>
    <ligand>
        <name>NAD(+)</name>
        <dbReference type="ChEBI" id="CHEBI:57540"/>
    </ligand>
</feature>
<reference evidence="12 13" key="1">
    <citation type="submission" date="2015-10" db="EMBL/GenBank/DDBJ databases">
        <title>Metagenome-Assembled Genomes uncover a global brackish microbiome.</title>
        <authorList>
            <person name="Hugerth L.W."/>
            <person name="Larsson J."/>
            <person name="Alneberg J."/>
            <person name="Lindh M.V."/>
            <person name="Legrand C."/>
            <person name="Pinhassi J."/>
            <person name="Andersson A.F."/>
        </authorList>
    </citation>
    <scope>NUCLEOTIDE SEQUENCE [LARGE SCALE GENOMIC DNA]</scope>
    <source>
        <strain evidence="12">BACL2 MAG-120802-bin41</strain>
    </source>
</reference>
<dbReference type="GO" id="GO:0008652">
    <property type="term" value="P:amino acid biosynthetic process"/>
    <property type="evidence" value="ECO:0007669"/>
    <property type="project" value="UniProtKB-KW"/>
</dbReference>
<feature type="binding site" evidence="9">
    <location>
        <begin position="94"/>
        <end position="98"/>
    </location>
    <ligand>
        <name>NAD(+)</name>
        <dbReference type="ChEBI" id="CHEBI:57540"/>
    </ligand>
</feature>
<evidence type="ECO:0000313" key="13">
    <source>
        <dbReference type="Proteomes" id="UP000053941"/>
    </source>
</evidence>
<dbReference type="GO" id="GO:0009073">
    <property type="term" value="P:aromatic amino acid family biosynthetic process"/>
    <property type="evidence" value="ECO:0007669"/>
    <property type="project" value="UniProtKB-KW"/>
</dbReference>
<keyword evidence="9" id="KW-0170">Cobalt</keyword>
<keyword evidence="6 9" id="KW-0520">NAD</keyword>
<comment type="caution">
    <text evidence="12">The sequence shown here is derived from an EMBL/GenBank/DDBJ whole genome shotgun (WGS) entry which is preliminary data.</text>
</comment>
<evidence type="ECO:0000256" key="9">
    <source>
        <dbReference type="HAMAP-Rule" id="MF_00110"/>
    </source>
</evidence>
<dbReference type="InterPro" id="IPR030960">
    <property type="entry name" value="DHQS/DOIS_N"/>
</dbReference>
<dbReference type="AlphaFoldDB" id="A0A0R2P3W9"/>
<comment type="cofactor">
    <cofactor evidence="9">
        <name>Co(2+)</name>
        <dbReference type="ChEBI" id="CHEBI:48828"/>
    </cofactor>
    <cofactor evidence="9">
        <name>Zn(2+)</name>
        <dbReference type="ChEBI" id="CHEBI:29105"/>
    </cofactor>
    <text evidence="9">Binds 1 divalent metal cation per subunit. Can use either Co(2+) or Zn(2+).</text>
</comment>
<keyword evidence="9" id="KW-0547">Nucleotide-binding</keyword>
<protein>
    <recommendedName>
        <fullName evidence="4 9">3-dehydroquinate synthase</fullName>
        <shortName evidence="9">DHQS</shortName>
        <ecNumber evidence="4 9">4.2.3.4</ecNumber>
    </recommendedName>
</protein>
<evidence type="ECO:0000259" key="11">
    <source>
        <dbReference type="Pfam" id="PF24621"/>
    </source>
</evidence>
<keyword evidence="9" id="KW-0479">Metal-binding</keyword>
<dbReference type="HAMAP" id="MF_00110">
    <property type="entry name" value="DHQ_synthase"/>
    <property type="match status" value="1"/>
</dbReference>
<dbReference type="Gene3D" id="3.40.50.1970">
    <property type="match status" value="1"/>
</dbReference>
<dbReference type="PANTHER" id="PTHR43622">
    <property type="entry name" value="3-DEHYDROQUINATE SYNTHASE"/>
    <property type="match status" value="1"/>
</dbReference>
<comment type="pathway">
    <text evidence="3 9">Metabolic intermediate biosynthesis; chorismate biosynthesis; chorismate from D-erythrose 4-phosphate and phosphoenolpyruvate: step 2/7.</text>
</comment>
<dbReference type="Gene3D" id="1.20.1090.10">
    <property type="entry name" value="Dehydroquinate synthase-like - alpha domain"/>
    <property type="match status" value="1"/>
</dbReference>
<evidence type="ECO:0000313" key="12">
    <source>
        <dbReference type="EMBL" id="KRO30621.1"/>
    </source>
</evidence>
<dbReference type="InterPro" id="IPR056179">
    <property type="entry name" value="DHQS_C"/>
</dbReference>
<comment type="cofactor">
    <cofactor evidence="2 9">
        <name>NAD(+)</name>
        <dbReference type="ChEBI" id="CHEBI:57540"/>
    </cofactor>
</comment>
<evidence type="ECO:0000259" key="10">
    <source>
        <dbReference type="Pfam" id="PF01761"/>
    </source>
</evidence>
<dbReference type="Proteomes" id="UP000053941">
    <property type="component" value="Unassembled WGS sequence"/>
</dbReference>
<comment type="function">
    <text evidence="9">Catalyzes the conversion of 3-deoxy-D-arabino-heptulosonate 7-phosphate (DAHP) to dehydroquinate (DHQ).</text>
</comment>
<feature type="binding site" evidence="9">
    <location>
        <position position="229"/>
    </location>
    <ligand>
        <name>Zn(2+)</name>
        <dbReference type="ChEBI" id="CHEBI:29105"/>
    </ligand>
</feature>
<feature type="binding site" evidence="9">
    <location>
        <begin position="118"/>
        <end position="119"/>
    </location>
    <ligand>
        <name>NAD(+)</name>
        <dbReference type="ChEBI" id="CHEBI:57540"/>
    </ligand>
</feature>
<dbReference type="SUPFAM" id="SSF56796">
    <property type="entry name" value="Dehydroquinate synthase-like"/>
    <property type="match status" value="1"/>
</dbReference>
<keyword evidence="8 9" id="KW-0456">Lyase</keyword>
<feature type="domain" description="3-dehydroquinate synthase N-terminal" evidence="10">
    <location>
        <begin position="56"/>
        <end position="168"/>
    </location>
</feature>
<keyword evidence="5 9" id="KW-0028">Amino-acid biosynthesis</keyword>
<dbReference type="Pfam" id="PF01761">
    <property type="entry name" value="DHQ_synthase"/>
    <property type="match status" value="1"/>
</dbReference>
<comment type="caution">
    <text evidence="9">Lacks conserved residue(s) required for the propagation of feature annotation.</text>
</comment>
<dbReference type="NCBIfam" id="TIGR01357">
    <property type="entry name" value="aroB"/>
    <property type="match status" value="1"/>
</dbReference>
<feature type="binding site" evidence="9">
    <location>
        <position position="140"/>
    </location>
    <ligand>
        <name>NAD(+)</name>
        <dbReference type="ChEBI" id="CHEBI:57540"/>
    </ligand>
</feature>
<comment type="subcellular location">
    <subcellularLocation>
        <location evidence="9">Cytoplasm</location>
    </subcellularLocation>
</comment>
<evidence type="ECO:0000256" key="1">
    <source>
        <dbReference type="ARBA" id="ARBA00001393"/>
    </source>
</evidence>
<dbReference type="GO" id="GO:0005737">
    <property type="term" value="C:cytoplasm"/>
    <property type="evidence" value="ECO:0007669"/>
    <property type="project" value="UniProtKB-SubCell"/>
</dbReference>
<dbReference type="EMBL" id="LIAS01000086">
    <property type="protein sequence ID" value="KRO30621.1"/>
    <property type="molecule type" value="Genomic_DNA"/>
</dbReference>
<organism evidence="12 13">
    <name type="scientific">Actinobacteria bacterium BACL2 MAG-120802-bin41</name>
    <dbReference type="NCBI Taxonomy" id="1655568"/>
    <lineage>
        <taxon>Bacteria</taxon>
        <taxon>Bacillati</taxon>
        <taxon>Actinomycetota</taxon>
        <taxon>Actinomycetes</taxon>
        <taxon>Actinomycetes incertae sedis</taxon>
        <taxon>ac1 cluster</taxon>
    </lineage>
</organism>
<evidence type="ECO:0000256" key="8">
    <source>
        <dbReference type="ARBA" id="ARBA00023239"/>
    </source>
</evidence>
<dbReference type="GO" id="GO:0003856">
    <property type="term" value="F:3-dehydroquinate synthase activity"/>
    <property type="evidence" value="ECO:0007669"/>
    <property type="project" value="UniProtKB-UniRule"/>
</dbReference>
<evidence type="ECO:0000256" key="5">
    <source>
        <dbReference type="ARBA" id="ARBA00022605"/>
    </source>
</evidence>
<dbReference type="GO" id="GO:0046872">
    <property type="term" value="F:metal ion binding"/>
    <property type="evidence" value="ECO:0007669"/>
    <property type="project" value="UniProtKB-KW"/>
</dbReference>
<dbReference type="GO" id="GO:0000166">
    <property type="term" value="F:nucleotide binding"/>
    <property type="evidence" value="ECO:0007669"/>
    <property type="project" value="UniProtKB-KW"/>
</dbReference>
<feature type="binding site" evidence="9">
    <location>
        <position position="245"/>
    </location>
    <ligand>
        <name>Zn(2+)</name>
        <dbReference type="ChEBI" id="CHEBI:29105"/>
    </ligand>
</feature>
<evidence type="ECO:0000256" key="2">
    <source>
        <dbReference type="ARBA" id="ARBA00001911"/>
    </source>
</evidence>
<name>A0A0R2P3W9_9ACTN</name>
<feature type="binding site" evidence="9">
    <location>
        <position position="131"/>
    </location>
    <ligand>
        <name>NAD(+)</name>
        <dbReference type="ChEBI" id="CHEBI:57540"/>
    </ligand>
</feature>
<comment type="similarity">
    <text evidence="9">Belongs to the sugar phosphate cyclases superfamily. Dehydroquinate synthase family.</text>
</comment>
<feature type="domain" description="3-dehydroquinate synthase C-terminal" evidence="11">
    <location>
        <begin position="170"/>
        <end position="305"/>
    </location>
</feature>
<evidence type="ECO:0000256" key="7">
    <source>
        <dbReference type="ARBA" id="ARBA00023141"/>
    </source>
</evidence>
<evidence type="ECO:0000256" key="4">
    <source>
        <dbReference type="ARBA" id="ARBA00013031"/>
    </source>
</evidence>
<dbReference type="UniPathway" id="UPA00053">
    <property type="reaction ID" value="UER00085"/>
</dbReference>
<dbReference type="CDD" id="cd08195">
    <property type="entry name" value="DHQS"/>
    <property type="match status" value="1"/>
</dbReference>
<gene>
    <name evidence="9" type="primary">aroB</name>
    <name evidence="12" type="ORF">ABR60_02175</name>
</gene>
<keyword evidence="9" id="KW-0963">Cytoplasm</keyword>
<comment type="catalytic activity">
    <reaction evidence="1 9">
        <text>7-phospho-2-dehydro-3-deoxy-D-arabino-heptonate = 3-dehydroquinate + phosphate</text>
        <dbReference type="Rhea" id="RHEA:21968"/>
        <dbReference type="ChEBI" id="CHEBI:32364"/>
        <dbReference type="ChEBI" id="CHEBI:43474"/>
        <dbReference type="ChEBI" id="CHEBI:58394"/>
        <dbReference type="EC" id="4.2.3.4"/>
    </reaction>
</comment>
<sequence>MKPITVSSEKSYEVIFTDDAFKEASLLAGDKKVVIVAPKSIVASFGASFPSKYLLIEVEDGEEQKSMQSFTKAIEKLAAAKLDRSCLIIGVGGGATTDLAGFLAASYLRGVDWVAIPTSLAGMVDAAIGGKTGLNLEAGKNLIGAFHSPSAVLIDQSFLSSLSQRDLKAGMAEVAKCGFIDDTQILDLIEDKWRENLSELIFRSIAVKARVVSADFKESDLREILNYGHTLGHAIEKHSKYSLRHGEAVALGLRFAAQLSFEFSGLSKEHLDRQNQILDTLELNAKYPRASWSELLEIMRNDKKMRGGRIRFVTLSALGVPTRLEDISDQQLEKCFLESIGE</sequence>
<keyword evidence="7 9" id="KW-0057">Aromatic amino acid biosynthesis</keyword>
<proteinExistence type="inferred from homology"/>
<feature type="binding site" evidence="9">
    <location>
        <position position="173"/>
    </location>
    <ligand>
        <name>Zn(2+)</name>
        <dbReference type="ChEBI" id="CHEBI:29105"/>
    </ligand>
</feature>
<accession>A0A0R2P3W9</accession>
<dbReference type="Pfam" id="PF24621">
    <property type="entry name" value="DHQS_C"/>
    <property type="match status" value="1"/>
</dbReference>
<dbReference type="PANTHER" id="PTHR43622:SF7">
    <property type="entry name" value="3-DEHYDROQUINATE SYNTHASE, CHLOROPLASTIC"/>
    <property type="match status" value="1"/>
</dbReference>
<dbReference type="EC" id="4.2.3.4" evidence="4 9"/>